<name>A0A934IDL1_9HYPH</name>
<protein>
    <submittedName>
        <fullName evidence="1">DUF1513 domain-containing protein</fullName>
    </submittedName>
</protein>
<dbReference type="EMBL" id="JAEKJA010000001">
    <property type="protein sequence ID" value="MBJ3774604.1"/>
    <property type="molecule type" value="Genomic_DNA"/>
</dbReference>
<dbReference type="AlphaFoldDB" id="A0A934IDL1"/>
<dbReference type="PROSITE" id="PS51318">
    <property type="entry name" value="TAT"/>
    <property type="match status" value="1"/>
</dbReference>
<dbReference type="InterPro" id="IPR006311">
    <property type="entry name" value="TAT_signal"/>
</dbReference>
<dbReference type="PIRSF" id="PIRSF028101">
    <property type="entry name" value="UCP028101"/>
    <property type="match status" value="1"/>
</dbReference>
<evidence type="ECO:0000313" key="1">
    <source>
        <dbReference type="EMBL" id="MBJ3774604.1"/>
    </source>
</evidence>
<dbReference type="RefSeq" id="WP_198880471.1">
    <property type="nucleotide sequence ID" value="NZ_JAEKJA010000001.1"/>
</dbReference>
<keyword evidence="2" id="KW-1185">Reference proteome</keyword>
<proteinExistence type="predicted"/>
<dbReference type="InterPro" id="IPR011044">
    <property type="entry name" value="Quino_amine_DH_bsu"/>
</dbReference>
<accession>A0A934IDL1</accession>
<dbReference type="Proteomes" id="UP000609531">
    <property type="component" value="Unassembled WGS sequence"/>
</dbReference>
<dbReference type="SUPFAM" id="SSF50969">
    <property type="entry name" value="YVTN repeat-like/Quinoprotein amine dehydrogenase"/>
    <property type="match status" value="1"/>
</dbReference>
<sequence>MMLSRRQMLAATGAGVLAGWARMPLAAADGAPAFVSCCRKPDGAFAAVVLDGDGRILFTEELDARGHGAAVSPDAGKAVVFARRPGRFAVVLDLARRERVAAFAPPEDRRFAGHGFFQPDGKVLYATENDFDGERGMIGVYDATDGFRRIGEFPTHGIGPHEALLLSDGRTAAVANGGILTHPDFPRLDLNIPTMEPSLALIDIATGDLLENAVLDPRLHQLSIRHIAEAGDGSVWFGGQYEGPKTDRVPLVGSLHRDRGLTLVEADDDIYAGMNQYVGSVAVSRDGATVATTSPRGGCVVEWDVASLAPVRVRREADACGVAPRSVDFLVSTGSGHILAGEEERAVALAFDNHLMRIVAEG</sequence>
<evidence type="ECO:0000313" key="2">
    <source>
        <dbReference type="Proteomes" id="UP000609531"/>
    </source>
</evidence>
<reference evidence="1" key="1">
    <citation type="submission" date="2020-12" db="EMBL/GenBank/DDBJ databases">
        <title>Bacterial taxonomy.</title>
        <authorList>
            <person name="Pan X."/>
        </authorList>
    </citation>
    <scope>NUCLEOTIDE SEQUENCE</scope>
    <source>
        <strain evidence="1">B2012</strain>
    </source>
</reference>
<dbReference type="InterPro" id="IPR008311">
    <property type="entry name" value="UCP028101"/>
</dbReference>
<dbReference type="Gene3D" id="2.130.10.10">
    <property type="entry name" value="YVTN repeat-like/Quinoprotein amine dehydrogenase"/>
    <property type="match status" value="1"/>
</dbReference>
<dbReference type="Pfam" id="PF07433">
    <property type="entry name" value="DUF1513"/>
    <property type="match status" value="1"/>
</dbReference>
<organism evidence="1 2">
    <name type="scientific">Acuticoccus mangrovi</name>
    <dbReference type="NCBI Taxonomy" id="2796142"/>
    <lineage>
        <taxon>Bacteria</taxon>
        <taxon>Pseudomonadati</taxon>
        <taxon>Pseudomonadota</taxon>
        <taxon>Alphaproteobacteria</taxon>
        <taxon>Hyphomicrobiales</taxon>
        <taxon>Amorphaceae</taxon>
        <taxon>Acuticoccus</taxon>
    </lineage>
</organism>
<gene>
    <name evidence="1" type="ORF">JCR33_02835</name>
</gene>
<dbReference type="InterPro" id="IPR015943">
    <property type="entry name" value="WD40/YVTN_repeat-like_dom_sf"/>
</dbReference>
<comment type="caution">
    <text evidence="1">The sequence shown here is derived from an EMBL/GenBank/DDBJ whole genome shotgun (WGS) entry which is preliminary data.</text>
</comment>